<evidence type="ECO:0000256" key="1">
    <source>
        <dbReference type="ARBA" id="ARBA00022553"/>
    </source>
</evidence>
<evidence type="ECO:0000313" key="4">
    <source>
        <dbReference type="EMBL" id="PIR86666.1"/>
    </source>
</evidence>
<proteinExistence type="predicted"/>
<gene>
    <name evidence="4" type="ORF">COU11_04105</name>
</gene>
<dbReference type="SUPFAM" id="SSF52172">
    <property type="entry name" value="CheY-like"/>
    <property type="match status" value="1"/>
</dbReference>
<dbReference type="InterPro" id="IPR001789">
    <property type="entry name" value="Sig_transdc_resp-reg_receiver"/>
</dbReference>
<evidence type="ECO:0000256" key="2">
    <source>
        <dbReference type="PROSITE-ProRule" id="PRU00169"/>
    </source>
</evidence>
<dbReference type="InterPro" id="IPR050595">
    <property type="entry name" value="Bact_response_regulator"/>
</dbReference>
<dbReference type="InterPro" id="IPR011006">
    <property type="entry name" value="CheY-like_superfamily"/>
</dbReference>
<accession>A0A2H0ULV2</accession>
<dbReference type="PANTHER" id="PTHR44591:SF3">
    <property type="entry name" value="RESPONSE REGULATORY DOMAIN-CONTAINING PROTEIN"/>
    <property type="match status" value="1"/>
</dbReference>
<dbReference type="Proteomes" id="UP000229526">
    <property type="component" value="Unassembled WGS sequence"/>
</dbReference>
<organism evidence="4 5">
    <name type="scientific">Candidatus Harrisonbacteria bacterium CG10_big_fil_rev_8_21_14_0_10_49_15</name>
    <dbReference type="NCBI Taxonomy" id="1974587"/>
    <lineage>
        <taxon>Bacteria</taxon>
        <taxon>Candidatus Harrisoniibacteriota</taxon>
    </lineage>
</organism>
<keyword evidence="1 2" id="KW-0597">Phosphoprotein</keyword>
<name>A0A2H0ULV2_9BACT</name>
<dbReference type="PANTHER" id="PTHR44591">
    <property type="entry name" value="STRESS RESPONSE REGULATOR PROTEIN 1"/>
    <property type="match status" value="1"/>
</dbReference>
<dbReference type="GO" id="GO:0000160">
    <property type="term" value="P:phosphorelay signal transduction system"/>
    <property type="evidence" value="ECO:0007669"/>
    <property type="project" value="InterPro"/>
</dbReference>
<sequence length="130" mass="14124">MDVPRILIADDDADFKEILSSKLLAAGYEIAEAKEGAEAVVKAKILHPHLVIMDIQMPGVNGTEAVLEIKGDPETKDMKIIFFSNLTYPWPAARTDNPEFAKGLGAVTFLSKSDDMDNVVAKVKELVPIG</sequence>
<dbReference type="Gene3D" id="3.40.50.2300">
    <property type="match status" value="1"/>
</dbReference>
<evidence type="ECO:0000313" key="5">
    <source>
        <dbReference type="Proteomes" id="UP000229526"/>
    </source>
</evidence>
<dbReference type="PROSITE" id="PS50110">
    <property type="entry name" value="RESPONSE_REGULATORY"/>
    <property type="match status" value="1"/>
</dbReference>
<feature type="domain" description="Response regulatory" evidence="3">
    <location>
        <begin position="5"/>
        <end position="127"/>
    </location>
</feature>
<dbReference type="AlphaFoldDB" id="A0A2H0ULV2"/>
<dbReference type="SMART" id="SM00448">
    <property type="entry name" value="REC"/>
    <property type="match status" value="1"/>
</dbReference>
<evidence type="ECO:0000259" key="3">
    <source>
        <dbReference type="PROSITE" id="PS50110"/>
    </source>
</evidence>
<dbReference type="EMBL" id="PFBD01000028">
    <property type="protein sequence ID" value="PIR86666.1"/>
    <property type="molecule type" value="Genomic_DNA"/>
</dbReference>
<reference evidence="5" key="1">
    <citation type="submission" date="2017-09" db="EMBL/GenBank/DDBJ databases">
        <title>Depth-based differentiation of microbial function through sediment-hosted aquifers and enrichment of novel symbionts in the deep terrestrial subsurface.</title>
        <authorList>
            <person name="Probst A.J."/>
            <person name="Ladd B."/>
            <person name="Jarett J.K."/>
            <person name="Geller-Mcgrath D.E."/>
            <person name="Sieber C.M.K."/>
            <person name="Emerson J.B."/>
            <person name="Anantharaman K."/>
            <person name="Thomas B.C."/>
            <person name="Malmstrom R."/>
            <person name="Stieglmeier M."/>
            <person name="Klingl A."/>
            <person name="Woyke T."/>
            <person name="Ryan C.M."/>
            <person name="Banfield J.F."/>
        </authorList>
    </citation>
    <scope>NUCLEOTIDE SEQUENCE [LARGE SCALE GENOMIC DNA]</scope>
</reference>
<protein>
    <recommendedName>
        <fullName evidence="3">Response regulatory domain-containing protein</fullName>
    </recommendedName>
</protein>
<comment type="caution">
    <text evidence="4">The sequence shown here is derived from an EMBL/GenBank/DDBJ whole genome shotgun (WGS) entry which is preliminary data.</text>
</comment>
<feature type="modified residue" description="4-aspartylphosphate" evidence="2">
    <location>
        <position position="54"/>
    </location>
</feature>
<dbReference type="Pfam" id="PF00072">
    <property type="entry name" value="Response_reg"/>
    <property type="match status" value="1"/>
</dbReference>